<dbReference type="RefSeq" id="WP_344237344.1">
    <property type="nucleotide sequence ID" value="NZ_BAAAPH010000018.1"/>
</dbReference>
<accession>A0ABP4PT95</accession>
<protein>
    <submittedName>
        <fullName evidence="1">Uncharacterized protein</fullName>
    </submittedName>
</protein>
<evidence type="ECO:0000313" key="1">
    <source>
        <dbReference type="EMBL" id="GAA1589915.1"/>
    </source>
</evidence>
<name>A0ABP4PT95_9ACTN</name>
<sequence length="144" mass="16762">MTVNRKALRALLLPGQERLHFNNETDARRKKILRTISDFHLLVDIYHAPRETFTSRKRCLEAIVRDTAGDAERLVIERDDSTYDRERGTLHSACQRFGCFDLHWDLLAPKLDPLLWVPDAVAAAWTRGGHWRRLVQAYSQPKDL</sequence>
<gene>
    <name evidence="1" type="ORF">GCM10009804_52630</name>
</gene>
<reference evidence="2" key="1">
    <citation type="journal article" date="2019" name="Int. J. Syst. Evol. Microbiol.">
        <title>The Global Catalogue of Microorganisms (GCM) 10K type strain sequencing project: providing services to taxonomists for standard genome sequencing and annotation.</title>
        <authorList>
            <consortium name="The Broad Institute Genomics Platform"/>
            <consortium name="The Broad Institute Genome Sequencing Center for Infectious Disease"/>
            <person name="Wu L."/>
            <person name="Ma J."/>
        </authorList>
    </citation>
    <scope>NUCLEOTIDE SEQUENCE [LARGE SCALE GENOMIC DNA]</scope>
    <source>
        <strain evidence="2">JCM 15572</strain>
    </source>
</reference>
<dbReference type="Proteomes" id="UP001501705">
    <property type="component" value="Unassembled WGS sequence"/>
</dbReference>
<organism evidence="1 2">
    <name type="scientific">Kribbella hippodromi</name>
    <dbReference type="NCBI Taxonomy" id="434347"/>
    <lineage>
        <taxon>Bacteria</taxon>
        <taxon>Bacillati</taxon>
        <taxon>Actinomycetota</taxon>
        <taxon>Actinomycetes</taxon>
        <taxon>Propionibacteriales</taxon>
        <taxon>Kribbellaceae</taxon>
        <taxon>Kribbella</taxon>
    </lineage>
</organism>
<evidence type="ECO:0000313" key="2">
    <source>
        <dbReference type="Proteomes" id="UP001501705"/>
    </source>
</evidence>
<keyword evidence="2" id="KW-1185">Reference proteome</keyword>
<comment type="caution">
    <text evidence="1">The sequence shown here is derived from an EMBL/GenBank/DDBJ whole genome shotgun (WGS) entry which is preliminary data.</text>
</comment>
<dbReference type="EMBL" id="BAAAPH010000018">
    <property type="protein sequence ID" value="GAA1589915.1"/>
    <property type="molecule type" value="Genomic_DNA"/>
</dbReference>
<proteinExistence type="predicted"/>